<dbReference type="PANTHER" id="PTHR34475:SF1">
    <property type="entry name" value="CYTOSKELETON PROTEIN RODZ"/>
    <property type="match status" value="1"/>
</dbReference>
<dbReference type="RefSeq" id="WP_269424468.1">
    <property type="nucleotide sequence ID" value="NZ_JAPWGY010000006.1"/>
</dbReference>
<organism evidence="3 4">
    <name type="scientific">Kiloniella laminariae</name>
    <dbReference type="NCBI Taxonomy" id="454162"/>
    <lineage>
        <taxon>Bacteria</taxon>
        <taxon>Pseudomonadati</taxon>
        <taxon>Pseudomonadota</taxon>
        <taxon>Alphaproteobacteria</taxon>
        <taxon>Rhodospirillales</taxon>
        <taxon>Kiloniellaceae</taxon>
        <taxon>Kiloniella</taxon>
    </lineage>
</organism>
<dbReference type="Gene3D" id="1.10.260.40">
    <property type="entry name" value="lambda repressor-like DNA-binding domains"/>
    <property type="match status" value="1"/>
</dbReference>
<feature type="domain" description="Cytoskeleton protein RodZ-like C-terminal" evidence="2">
    <location>
        <begin position="320"/>
        <end position="387"/>
    </location>
</feature>
<dbReference type="InterPro" id="IPR025194">
    <property type="entry name" value="RodZ-like_C"/>
</dbReference>
<dbReference type="InterPro" id="IPR050400">
    <property type="entry name" value="Bact_Cytoskel_RodZ"/>
</dbReference>
<feature type="compositionally biased region" description="Low complexity" evidence="1">
    <location>
        <begin position="258"/>
        <end position="285"/>
    </location>
</feature>
<proteinExistence type="predicted"/>
<keyword evidence="4" id="KW-1185">Reference proteome</keyword>
<feature type="compositionally biased region" description="Acidic residues" evidence="1">
    <location>
        <begin position="219"/>
        <end position="228"/>
    </location>
</feature>
<protein>
    <submittedName>
        <fullName evidence="3">DUF4115 domain-containing protein</fullName>
    </submittedName>
</protein>
<comment type="caution">
    <text evidence="3">The sequence shown here is derived from an EMBL/GenBank/DDBJ whole genome shotgun (WGS) entry which is preliminary data.</text>
</comment>
<name>A0ABT4LM04_9PROT</name>
<feature type="region of interest" description="Disordered" evidence="1">
    <location>
        <begin position="248"/>
        <end position="285"/>
    </location>
</feature>
<dbReference type="Proteomes" id="UP001069802">
    <property type="component" value="Unassembled WGS sequence"/>
</dbReference>
<dbReference type="EMBL" id="JAPWGY010000006">
    <property type="protein sequence ID" value="MCZ4282155.1"/>
    <property type="molecule type" value="Genomic_DNA"/>
</dbReference>
<dbReference type="PANTHER" id="PTHR34475">
    <property type="match status" value="1"/>
</dbReference>
<feature type="region of interest" description="Disordered" evidence="1">
    <location>
        <begin position="171"/>
        <end position="235"/>
    </location>
</feature>
<dbReference type="InterPro" id="IPR010982">
    <property type="entry name" value="Lambda_DNA-bd_dom_sf"/>
</dbReference>
<dbReference type="Pfam" id="PF13464">
    <property type="entry name" value="RodZ_C"/>
    <property type="match status" value="1"/>
</dbReference>
<evidence type="ECO:0000313" key="3">
    <source>
        <dbReference type="EMBL" id="MCZ4282155.1"/>
    </source>
</evidence>
<gene>
    <name evidence="3" type="ORF">O4H49_15305</name>
</gene>
<reference evidence="3" key="1">
    <citation type="submission" date="2022-12" db="EMBL/GenBank/DDBJ databases">
        <title>Bacterial isolates from different developmental stages of Nematostella vectensis.</title>
        <authorList>
            <person name="Fraune S."/>
        </authorList>
    </citation>
    <scope>NUCLEOTIDE SEQUENCE</scope>
    <source>
        <strain evidence="3">G21630-S1</strain>
    </source>
</reference>
<dbReference type="Pfam" id="PF13413">
    <property type="entry name" value="HTH_25"/>
    <property type="match status" value="1"/>
</dbReference>
<evidence type="ECO:0000259" key="2">
    <source>
        <dbReference type="Pfam" id="PF13464"/>
    </source>
</evidence>
<accession>A0ABT4LM04</accession>
<feature type="compositionally biased region" description="Polar residues" evidence="1">
    <location>
        <begin position="171"/>
        <end position="180"/>
    </location>
</feature>
<evidence type="ECO:0000313" key="4">
    <source>
        <dbReference type="Proteomes" id="UP001069802"/>
    </source>
</evidence>
<evidence type="ECO:0000256" key="1">
    <source>
        <dbReference type="SAM" id="MobiDB-lite"/>
    </source>
</evidence>
<sequence>MEDLRENAPETDGSGLGQSRVTVAEILRTGREKRGQDLRGVANVLRIRYVFLEAIERGDFASLPGDTYAYGFVRTYAGYLNLNEDEIVRQFKQEVEHYGNRQKLVFPTPVPESKIPGFALILTSAVLLAAAYGGWVALSRYEAGLPEWVPFVSSPSDSPLVEGDIETGAEVTTSSANTPATAEPEPVSNADGAEATISPESPEIAVVPSGADESATRQDEEESPESLPDDTTGSAADVAPATEVEPIIPPAVSPENNAGATISGSSASSATAAEEAATPAGAVPSENAVGAVTTTPAVSPPSPPEPQVFGDEGVLSPIAIRAERDTWMHIVDGKGEVVFSQVLRAGDEYKVPQRDGLVMATGNAGGIIFSLNGKDLPLLGAPGAVRRDVPLSVDGLQKVLRGE</sequence>